<evidence type="ECO:0000313" key="3">
    <source>
        <dbReference type="EMBL" id="MDO7785796.1"/>
    </source>
</evidence>
<dbReference type="InterPro" id="IPR050625">
    <property type="entry name" value="ParA/MinD_ATPase"/>
</dbReference>
<gene>
    <name evidence="3" type="ORF">P6N53_00930</name>
</gene>
<protein>
    <recommendedName>
        <fullName evidence="5">CobQ/CobB/MinD/ParA nucleotide binding domain-containing protein</fullName>
    </recommendedName>
</protein>
<keyword evidence="1" id="KW-0547">Nucleotide-binding</keyword>
<dbReference type="GO" id="GO:0005829">
    <property type="term" value="C:cytosol"/>
    <property type="evidence" value="ECO:0007669"/>
    <property type="project" value="TreeGrafter"/>
</dbReference>
<dbReference type="RefSeq" id="WP_304540415.1">
    <property type="nucleotide sequence ID" value="NZ_JARPTC010000001.1"/>
</dbReference>
<dbReference type="Gene3D" id="3.40.50.300">
    <property type="entry name" value="P-loop containing nucleotide triphosphate hydrolases"/>
    <property type="match status" value="1"/>
</dbReference>
<dbReference type="InterPro" id="IPR027417">
    <property type="entry name" value="P-loop_NTPase"/>
</dbReference>
<organism evidence="3 4">
    <name type="scientific">Desulforamulus aquiferis</name>
    <dbReference type="NCBI Taxonomy" id="1397668"/>
    <lineage>
        <taxon>Bacteria</taxon>
        <taxon>Bacillati</taxon>
        <taxon>Bacillota</taxon>
        <taxon>Clostridia</taxon>
        <taxon>Eubacteriales</taxon>
        <taxon>Peptococcaceae</taxon>
        <taxon>Desulforamulus</taxon>
    </lineage>
</organism>
<evidence type="ECO:0000313" key="4">
    <source>
        <dbReference type="Proteomes" id="UP001172911"/>
    </source>
</evidence>
<dbReference type="PANTHER" id="PTHR43384:SF6">
    <property type="entry name" value="SEPTUM SITE-DETERMINING PROTEIN MIND HOMOLOG, CHLOROPLASTIC"/>
    <property type="match status" value="1"/>
</dbReference>
<dbReference type="GO" id="GO:0009898">
    <property type="term" value="C:cytoplasmic side of plasma membrane"/>
    <property type="evidence" value="ECO:0007669"/>
    <property type="project" value="TreeGrafter"/>
</dbReference>
<dbReference type="SUPFAM" id="SSF52540">
    <property type="entry name" value="P-loop containing nucleoside triphosphate hydrolases"/>
    <property type="match status" value="1"/>
</dbReference>
<evidence type="ECO:0000256" key="2">
    <source>
        <dbReference type="ARBA" id="ARBA00022840"/>
    </source>
</evidence>
<dbReference type="GO" id="GO:0051782">
    <property type="term" value="P:negative regulation of cell division"/>
    <property type="evidence" value="ECO:0007669"/>
    <property type="project" value="TreeGrafter"/>
</dbReference>
<dbReference type="AlphaFoldDB" id="A0AAW7Z9P0"/>
<sequence>MNVLLATEDEIYLEPLSAIRQFRITPVTSREHVVAAARYIESEVVILSPGLPGEVDIIDIVEDLIDLNIRVVFLAGELNPANLTVRKLVELSVYDILFEPITIGRLKDALINPAKEFTPNSSQTFNGLNELEQEKEGTLERLKTLGTEVKISLPQISQIKKKADSKNLLQNVIAVYSPTPSGKTMLALNLATTLSQLGNNVALVDGDISQLSLGNWVEIPEGEDGIYRLLKDPGNSLEYGYSPRLMPGLFLFTASVVDPEAANNKKSMLNALKGLNSICDVVVVDLSSDIKNPVTSEVINIASQVILVADTDFNHLRRFQIVMDKLSDDLFSKCCLVVNRAVESARVFVSDAEKAVGLKSDALIPDAALEVLESIKSGIPVVLFHTQMKQSLDDLADRLLVKIQSSAELEVYA</sequence>
<reference evidence="3" key="2">
    <citation type="submission" date="2023-03" db="EMBL/GenBank/DDBJ databases">
        <authorList>
            <person name="Zhang Z."/>
        </authorList>
    </citation>
    <scope>NUCLEOTIDE SEQUENCE</scope>
    <source>
        <strain evidence="3">DSA</strain>
    </source>
</reference>
<keyword evidence="4" id="KW-1185">Reference proteome</keyword>
<reference evidence="3" key="1">
    <citation type="journal article" date="2023" name="J. Hazard. Mater.">
        <title>Anaerobic biodegradation of pyrene and benzo[a]pyrene by a new sulfate-reducing Desulforamulus aquiferis strain DSA.</title>
        <authorList>
            <person name="Zhang Z."/>
            <person name="Sun J."/>
            <person name="Gong X."/>
            <person name="Wang C."/>
            <person name="Wang H."/>
        </authorList>
    </citation>
    <scope>NUCLEOTIDE SEQUENCE</scope>
    <source>
        <strain evidence="3">DSA</strain>
    </source>
</reference>
<accession>A0AAW7Z9P0</accession>
<comment type="caution">
    <text evidence="3">The sequence shown here is derived from an EMBL/GenBank/DDBJ whole genome shotgun (WGS) entry which is preliminary data.</text>
</comment>
<dbReference type="PANTHER" id="PTHR43384">
    <property type="entry name" value="SEPTUM SITE-DETERMINING PROTEIN MIND HOMOLOG, CHLOROPLASTIC-RELATED"/>
    <property type="match status" value="1"/>
</dbReference>
<dbReference type="Proteomes" id="UP001172911">
    <property type="component" value="Unassembled WGS sequence"/>
</dbReference>
<evidence type="ECO:0000256" key="1">
    <source>
        <dbReference type="ARBA" id="ARBA00022741"/>
    </source>
</evidence>
<name>A0AAW7Z9P0_9FIRM</name>
<keyword evidence="2" id="KW-0067">ATP-binding</keyword>
<dbReference type="GO" id="GO:0005524">
    <property type="term" value="F:ATP binding"/>
    <property type="evidence" value="ECO:0007669"/>
    <property type="project" value="UniProtKB-KW"/>
</dbReference>
<dbReference type="GO" id="GO:0016887">
    <property type="term" value="F:ATP hydrolysis activity"/>
    <property type="evidence" value="ECO:0007669"/>
    <property type="project" value="TreeGrafter"/>
</dbReference>
<dbReference type="EMBL" id="JARPTC010000001">
    <property type="protein sequence ID" value="MDO7785796.1"/>
    <property type="molecule type" value="Genomic_DNA"/>
</dbReference>
<proteinExistence type="predicted"/>
<evidence type="ECO:0008006" key="5">
    <source>
        <dbReference type="Google" id="ProtNLM"/>
    </source>
</evidence>